<evidence type="ECO:0000259" key="1">
    <source>
        <dbReference type="Pfam" id="PF03732"/>
    </source>
</evidence>
<dbReference type="OrthoDB" id="1737504at2759"/>
<keyword evidence="3" id="KW-1185">Reference proteome</keyword>
<dbReference type="Pfam" id="PF03732">
    <property type="entry name" value="Retrotrans_gag"/>
    <property type="match status" value="1"/>
</dbReference>
<proteinExistence type="predicted"/>
<gene>
    <name evidence="2" type="ORF">CR513_31350</name>
</gene>
<accession>A0A371G9I1</accession>
<feature type="domain" description="Retrotransposon gag" evidence="1">
    <location>
        <begin position="2"/>
        <end position="72"/>
    </location>
</feature>
<protein>
    <recommendedName>
        <fullName evidence="1">Retrotransposon gag domain-containing protein</fullName>
    </recommendedName>
</protein>
<name>A0A371G9I1_MUCPR</name>
<organism evidence="2 3">
    <name type="scientific">Mucuna pruriens</name>
    <name type="common">Velvet bean</name>
    <name type="synonym">Dolichos pruriens</name>
    <dbReference type="NCBI Taxonomy" id="157652"/>
    <lineage>
        <taxon>Eukaryota</taxon>
        <taxon>Viridiplantae</taxon>
        <taxon>Streptophyta</taxon>
        <taxon>Embryophyta</taxon>
        <taxon>Tracheophyta</taxon>
        <taxon>Spermatophyta</taxon>
        <taxon>Magnoliopsida</taxon>
        <taxon>eudicotyledons</taxon>
        <taxon>Gunneridae</taxon>
        <taxon>Pentapetalae</taxon>
        <taxon>rosids</taxon>
        <taxon>fabids</taxon>
        <taxon>Fabales</taxon>
        <taxon>Fabaceae</taxon>
        <taxon>Papilionoideae</taxon>
        <taxon>50 kb inversion clade</taxon>
        <taxon>NPAAA clade</taxon>
        <taxon>indigoferoid/millettioid clade</taxon>
        <taxon>Phaseoleae</taxon>
        <taxon>Mucuna</taxon>
    </lineage>
</organism>
<comment type="caution">
    <text evidence="2">The sequence shown here is derived from an EMBL/GenBank/DDBJ whole genome shotgun (WGS) entry which is preliminary data.</text>
</comment>
<evidence type="ECO:0000313" key="3">
    <source>
        <dbReference type="Proteomes" id="UP000257109"/>
    </source>
</evidence>
<dbReference type="InterPro" id="IPR005162">
    <property type="entry name" value="Retrotrans_gag_dom"/>
</dbReference>
<evidence type="ECO:0000313" key="2">
    <source>
        <dbReference type="EMBL" id="RDX87210.1"/>
    </source>
</evidence>
<sequence length="174" mass="19635">MLRGVAMQWFSRLPSRTIHNFNDLVTYSLSQLVANRAKKLEIANLFDIKQMKGENLKKYLTHFNSVMIQVNDPDQKFFGLHVGHFSDSVALRGLTNKEEIRAQVEKHIKAQTLADFITELTLVKEIGDAGKEWILSVDGASNKKGSNAKTILEGPDSVMIEQSLWTNMMATRLA</sequence>
<dbReference type="AlphaFoldDB" id="A0A371G9I1"/>
<dbReference type="Proteomes" id="UP000257109">
    <property type="component" value="Unassembled WGS sequence"/>
</dbReference>
<reference evidence="2" key="1">
    <citation type="submission" date="2018-05" db="EMBL/GenBank/DDBJ databases">
        <title>Draft genome of Mucuna pruriens seed.</title>
        <authorList>
            <person name="Nnadi N.E."/>
            <person name="Vos R."/>
            <person name="Hasami M.H."/>
            <person name="Devisetty U.K."/>
            <person name="Aguiy J.C."/>
        </authorList>
    </citation>
    <scope>NUCLEOTIDE SEQUENCE [LARGE SCALE GENOMIC DNA]</scope>
    <source>
        <strain evidence="2">JCA_2017</strain>
    </source>
</reference>
<feature type="non-terminal residue" evidence="2">
    <location>
        <position position="1"/>
    </location>
</feature>
<dbReference type="EMBL" id="QJKJ01006291">
    <property type="protein sequence ID" value="RDX87210.1"/>
    <property type="molecule type" value="Genomic_DNA"/>
</dbReference>